<reference evidence="2 3" key="1">
    <citation type="submission" date="2019-06" db="EMBL/GenBank/DDBJ databases">
        <title>Sorghum-associated microbial communities from plants grown in Nebraska, USA.</title>
        <authorList>
            <person name="Schachtman D."/>
        </authorList>
    </citation>
    <scope>NUCLEOTIDE SEQUENCE [LARGE SCALE GENOMIC DNA]</scope>
    <source>
        <strain evidence="2 3">1209</strain>
    </source>
</reference>
<name>A0A561PL73_9BACT</name>
<dbReference type="RefSeq" id="WP_145671286.1">
    <property type="nucleotide sequence ID" value="NZ_VIWO01000006.1"/>
</dbReference>
<protein>
    <submittedName>
        <fullName evidence="2">Uncharacterized protein</fullName>
    </submittedName>
</protein>
<gene>
    <name evidence="2" type="ORF">FHW36_10675</name>
</gene>
<dbReference type="OrthoDB" id="9861911at2"/>
<evidence type="ECO:0000313" key="3">
    <source>
        <dbReference type="Proteomes" id="UP000320811"/>
    </source>
</evidence>
<feature type="region of interest" description="Disordered" evidence="1">
    <location>
        <begin position="159"/>
        <end position="183"/>
    </location>
</feature>
<dbReference type="Proteomes" id="UP000320811">
    <property type="component" value="Unassembled WGS sequence"/>
</dbReference>
<sequence>MTAKEALDKARILLKTYFADTPPAETIAGKLKDGTEVQYTALEVGASLFIIDADGNPTPAPAAEYEMEDGSIVVVTDPGVISEIKPAPAAEGPKAEEMAADPAPAAADQGKGIDWSEEIKSIQQSLAWMAQRIASLSTAMQMFRQATGESFASMVDAVEASASEGKEDPIKKPRQTVFGSNKDVKQTALEKMQKGVQAFNERLSKQNTAS</sequence>
<proteinExistence type="predicted"/>
<keyword evidence="3" id="KW-1185">Reference proteome</keyword>
<evidence type="ECO:0000313" key="2">
    <source>
        <dbReference type="EMBL" id="TWF38852.1"/>
    </source>
</evidence>
<dbReference type="AlphaFoldDB" id="A0A561PL73"/>
<dbReference type="EMBL" id="VIWO01000006">
    <property type="protein sequence ID" value="TWF38852.1"/>
    <property type="molecule type" value="Genomic_DNA"/>
</dbReference>
<evidence type="ECO:0000256" key="1">
    <source>
        <dbReference type="SAM" id="MobiDB-lite"/>
    </source>
</evidence>
<accession>A0A561PL73</accession>
<organism evidence="2 3">
    <name type="scientific">Chitinophaga polysaccharea</name>
    <dbReference type="NCBI Taxonomy" id="1293035"/>
    <lineage>
        <taxon>Bacteria</taxon>
        <taxon>Pseudomonadati</taxon>
        <taxon>Bacteroidota</taxon>
        <taxon>Chitinophagia</taxon>
        <taxon>Chitinophagales</taxon>
        <taxon>Chitinophagaceae</taxon>
        <taxon>Chitinophaga</taxon>
    </lineage>
</organism>
<comment type="caution">
    <text evidence="2">The sequence shown here is derived from an EMBL/GenBank/DDBJ whole genome shotgun (WGS) entry which is preliminary data.</text>
</comment>